<dbReference type="SUPFAM" id="SSF53448">
    <property type="entry name" value="Nucleotide-diphospho-sugar transferases"/>
    <property type="match status" value="1"/>
</dbReference>
<dbReference type="AlphaFoldDB" id="A0A9R1C7N7"/>
<accession>A0A9R1C7N7</accession>
<evidence type="ECO:0000313" key="4">
    <source>
        <dbReference type="EMBL" id="GJG57535.1"/>
    </source>
</evidence>
<dbReference type="PANTHER" id="PTHR22916">
    <property type="entry name" value="GLYCOSYLTRANSFERASE"/>
    <property type="match status" value="1"/>
</dbReference>
<organism evidence="4 5">
    <name type="scientific">Prevotella lacticifex</name>
    <dbReference type="NCBI Taxonomy" id="2854755"/>
    <lineage>
        <taxon>Bacteria</taxon>
        <taxon>Pseudomonadati</taxon>
        <taxon>Bacteroidota</taxon>
        <taxon>Bacteroidia</taxon>
        <taxon>Bacteroidales</taxon>
        <taxon>Prevotellaceae</taxon>
        <taxon>Prevotella</taxon>
    </lineage>
</organism>
<keyword evidence="2" id="KW-0808">Transferase</keyword>
<name>A0A9R1C7N7_9BACT</name>
<dbReference type="EMBL" id="BPUB01000001">
    <property type="protein sequence ID" value="GJG57535.1"/>
    <property type="molecule type" value="Genomic_DNA"/>
</dbReference>
<keyword evidence="5" id="KW-1185">Reference proteome</keyword>
<dbReference type="GO" id="GO:0016758">
    <property type="term" value="F:hexosyltransferase activity"/>
    <property type="evidence" value="ECO:0007669"/>
    <property type="project" value="UniProtKB-ARBA"/>
</dbReference>
<feature type="domain" description="Glycosyltransferase 2-like" evidence="3">
    <location>
        <begin position="6"/>
        <end position="133"/>
    </location>
</feature>
<evidence type="ECO:0000259" key="3">
    <source>
        <dbReference type="Pfam" id="PF00535"/>
    </source>
</evidence>
<dbReference type="PANTHER" id="PTHR22916:SF51">
    <property type="entry name" value="GLYCOSYLTRANSFERASE EPSH-RELATED"/>
    <property type="match status" value="1"/>
</dbReference>
<dbReference type="InterPro" id="IPR029044">
    <property type="entry name" value="Nucleotide-diphossugar_trans"/>
</dbReference>
<reference evidence="4" key="1">
    <citation type="journal article" date="2022" name="Int. J. Syst. Evol. Microbiol.">
        <title>Prevotella lacticifex sp. nov., isolated from the rumen of cows.</title>
        <authorList>
            <person name="Shinkai T."/>
            <person name="Ikeyama N."/>
            <person name="Kumagai M."/>
            <person name="Ohmori H."/>
            <person name="Sakamoto M."/>
            <person name="Ohkuma M."/>
            <person name="Mitsumori M."/>
        </authorList>
    </citation>
    <scope>NUCLEOTIDE SEQUENCE</scope>
    <source>
        <strain evidence="4">R5076</strain>
    </source>
</reference>
<dbReference type="RefSeq" id="WP_223940067.1">
    <property type="nucleotide sequence ID" value="NZ_BPTU01000003.1"/>
</dbReference>
<dbReference type="GeneID" id="72468440"/>
<evidence type="ECO:0000256" key="2">
    <source>
        <dbReference type="ARBA" id="ARBA00022679"/>
    </source>
</evidence>
<gene>
    <name evidence="4" type="ORF">PRLR5076_03860</name>
</gene>
<protein>
    <recommendedName>
        <fullName evidence="3">Glycosyltransferase 2-like domain-containing protein</fullName>
    </recommendedName>
</protein>
<evidence type="ECO:0000256" key="1">
    <source>
        <dbReference type="ARBA" id="ARBA00022676"/>
    </source>
</evidence>
<dbReference type="InterPro" id="IPR001173">
    <property type="entry name" value="Glyco_trans_2-like"/>
</dbReference>
<dbReference type="Pfam" id="PF00535">
    <property type="entry name" value="Glycos_transf_2"/>
    <property type="match status" value="1"/>
</dbReference>
<evidence type="ECO:0000313" key="5">
    <source>
        <dbReference type="Proteomes" id="UP000825483"/>
    </source>
</evidence>
<keyword evidence="1" id="KW-0328">Glycosyltransferase</keyword>
<proteinExistence type="predicted"/>
<sequence>MSYKISYILPIYKVEKQLSRCIDSVVNQDYNNIEIILVDDGSPDSCPKICDDYAQKDRRIKVVHKQNEGLGMARNSGIEVACGDFVIFVDSDDFIEPDMGSKLLKALVDSKSQVAYCNYRRVDTIHGVNNDVIQSVPKYFYENEEVQEVLLGMFSNYNLNRLDGSINMSVWHSMYDLHFIKDHHILFKTEREYISEDLMFHIDFLTEANRVVFIDDVLYNYDFNPDSLSAKFRPFIFDSSKKIYLYANKKFLSKSFKNFHSFTDRYLLVITLYIIKNYKQFFTSKDYKNFIKKILCDEVWSNDVEYSSYANLSFKNKLFVKSIRYNSFFMLKVLSYICKMKNKIKGK</sequence>
<dbReference type="CDD" id="cd00761">
    <property type="entry name" value="Glyco_tranf_GTA_type"/>
    <property type="match status" value="1"/>
</dbReference>
<dbReference type="Gene3D" id="3.90.550.10">
    <property type="entry name" value="Spore Coat Polysaccharide Biosynthesis Protein SpsA, Chain A"/>
    <property type="match status" value="1"/>
</dbReference>
<comment type="caution">
    <text evidence="4">The sequence shown here is derived from an EMBL/GenBank/DDBJ whole genome shotgun (WGS) entry which is preliminary data.</text>
</comment>
<dbReference type="Proteomes" id="UP000825483">
    <property type="component" value="Unassembled WGS sequence"/>
</dbReference>